<dbReference type="AlphaFoldDB" id="A0A177ATC8"/>
<sequence length="195" mass="22727">IAIEGNIGCGKSTMMSYFERNFFNAEVVYEPVKYWSNLGGYNALELMYRRPSEYAFLFNNYTLLTRQMIVKDKPKKQFKFIERSLHSTYNIFIQNAYDCGDLTKSEFLLLQNIYTKFSEDCSNEIDLILDNVSLIFVAISSILLDTEESLNGRDRITLVSRFSNSSIIYLRARPLICYQRLINRNRPEESGIPLV</sequence>
<dbReference type="PANTHER" id="PTHR10513">
    <property type="entry name" value="DEOXYNUCLEOSIDE KINASE"/>
    <property type="match status" value="1"/>
</dbReference>
<name>A0A177ATC8_9BILA</name>
<dbReference type="GO" id="GO:0019136">
    <property type="term" value="F:deoxynucleoside kinase activity"/>
    <property type="evidence" value="ECO:0007669"/>
    <property type="project" value="InterPro"/>
</dbReference>
<dbReference type="InterPro" id="IPR027417">
    <property type="entry name" value="P-loop_NTPase"/>
</dbReference>
<reference evidence="5 6" key="1">
    <citation type="submission" date="2016-04" db="EMBL/GenBank/DDBJ databases">
        <title>The genome of Intoshia linei affirms orthonectids as highly simplified spiralians.</title>
        <authorList>
            <person name="Mikhailov K.V."/>
            <person name="Slusarev G.S."/>
            <person name="Nikitin M.A."/>
            <person name="Logacheva M.D."/>
            <person name="Penin A."/>
            <person name="Aleoshin V."/>
            <person name="Panchin Y.V."/>
        </authorList>
    </citation>
    <scope>NUCLEOTIDE SEQUENCE [LARGE SCALE GENOMIC DNA]</scope>
    <source>
        <strain evidence="5">Intl2013</strain>
        <tissue evidence="5">Whole animal</tissue>
    </source>
</reference>
<dbReference type="PANTHER" id="PTHR10513:SF24">
    <property type="entry name" value="THYMIDINE KINASE 2, MITOCHONDRIAL"/>
    <property type="match status" value="1"/>
</dbReference>
<dbReference type="OrthoDB" id="567086at2759"/>
<dbReference type="InterPro" id="IPR050566">
    <property type="entry name" value="Deoxyribonucleoside_kinase"/>
</dbReference>
<feature type="binding site" evidence="3">
    <location>
        <begin position="5"/>
        <end position="13"/>
    </location>
    <ligand>
        <name>ATP</name>
        <dbReference type="ChEBI" id="CHEBI:30616"/>
    </ligand>
</feature>
<evidence type="ECO:0000313" key="6">
    <source>
        <dbReference type="Proteomes" id="UP000078046"/>
    </source>
</evidence>
<dbReference type="GO" id="GO:0005524">
    <property type="term" value="F:ATP binding"/>
    <property type="evidence" value="ECO:0007669"/>
    <property type="project" value="UniProtKB-KW"/>
</dbReference>
<dbReference type="InterPro" id="IPR031314">
    <property type="entry name" value="DNK_dom"/>
</dbReference>
<gene>
    <name evidence="5" type="ORF">A3Q56_07023</name>
</gene>
<dbReference type="SUPFAM" id="SSF52540">
    <property type="entry name" value="P-loop containing nucleoside triphosphate hydrolases"/>
    <property type="match status" value="1"/>
</dbReference>
<evidence type="ECO:0000256" key="3">
    <source>
        <dbReference type="PIRSR" id="PIRSR000705-3"/>
    </source>
</evidence>
<keyword evidence="3" id="KW-0067">ATP-binding</keyword>
<keyword evidence="6" id="KW-1185">Reference proteome</keyword>
<feature type="domain" description="Deoxynucleoside kinase" evidence="4">
    <location>
        <begin position="1"/>
        <end position="126"/>
    </location>
</feature>
<feature type="non-terminal residue" evidence="5">
    <location>
        <position position="1"/>
    </location>
</feature>
<dbReference type="EMBL" id="LWCA01001368">
    <property type="protein sequence ID" value="OAF65268.1"/>
    <property type="molecule type" value="Genomic_DNA"/>
</dbReference>
<evidence type="ECO:0000256" key="2">
    <source>
        <dbReference type="PIRSR" id="PIRSR000705-1"/>
    </source>
</evidence>
<protein>
    <recommendedName>
        <fullName evidence="4">Deoxynucleoside kinase domain-containing protein</fullName>
    </recommendedName>
</protein>
<feature type="active site" description="Proton acceptor" evidence="2">
    <location>
        <position position="82"/>
    </location>
</feature>
<dbReference type="InterPro" id="IPR002624">
    <property type="entry name" value="DCK/DGK"/>
</dbReference>
<dbReference type="GO" id="GO:0005739">
    <property type="term" value="C:mitochondrion"/>
    <property type="evidence" value="ECO:0007669"/>
    <property type="project" value="TreeGrafter"/>
</dbReference>
<dbReference type="PIRSF" id="PIRSF000705">
    <property type="entry name" value="DNK"/>
    <property type="match status" value="1"/>
</dbReference>
<dbReference type="Proteomes" id="UP000078046">
    <property type="component" value="Unassembled WGS sequence"/>
</dbReference>
<proteinExistence type="inferred from homology"/>
<organism evidence="5 6">
    <name type="scientific">Intoshia linei</name>
    <dbReference type="NCBI Taxonomy" id="1819745"/>
    <lineage>
        <taxon>Eukaryota</taxon>
        <taxon>Metazoa</taxon>
        <taxon>Spiralia</taxon>
        <taxon>Lophotrochozoa</taxon>
        <taxon>Mesozoa</taxon>
        <taxon>Orthonectida</taxon>
        <taxon>Rhopaluridae</taxon>
        <taxon>Intoshia</taxon>
    </lineage>
</organism>
<comment type="similarity">
    <text evidence="1">Belongs to the DCK/DGK family.</text>
</comment>
<evidence type="ECO:0000313" key="5">
    <source>
        <dbReference type="EMBL" id="OAF65268.1"/>
    </source>
</evidence>
<evidence type="ECO:0000259" key="4">
    <source>
        <dbReference type="Pfam" id="PF01712"/>
    </source>
</evidence>
<dbReference type="Pfam" id="PF01712">
    <property type="entry name" value="dNK"/>
    <property type="match status" value="1"/>
</dbReference>
<comment type="caution">
    <text evidence="5">The sequence shown here is derived from an EMBL/GenBank/DDBJ whole genome shotgun (WGS) entry which is preliminary data.</text>
</comment>
<dbReference type="Gene3D" id="3.40.50.300">
    <property type="entry name" value="P-loop containing nucleotide triphosphate hydrolases"/>
    <property type="match status" value="1"/>
</dbReference>
<keyword evidence="3" id="KW-0547">Nucleotide-binding</keyword>
<evidence type="ECO:0000256" key="1">
    <source>
        <dbReference type="ARBA" id="ARBA00007420"/>
    </source>
</evidence>
<accession>A0A177ATC8</accession>